<dbReference type="EMBL" id="KQ483411">
    <property type="protein sequence ID" value="KYP53674.1"/>
    <property type="molecule type" value="Genomic_DNA"/>
</dbReference>
<keyword evidence="3" id="KW-1185">Reference proteome</keyword>
<evidence type="ECO:0000259" key="1">
    <source>
        <dbReference type="Pfam" id="PF10551"/>
    </source>
</evidence>
<dbReference type="Gramene" id="C.cajan_23561.t">
    <property type="protein sequence ID" value="C.cajan_23561.t"/>
    <property type="gene ID" value="C.cajan_23561"/>
</dbReference>
<dbReference type="OMA" id="CVVECEC"/>
<evidence type="ECO:0000313" key="3">
    <source>
        <dbReference type="Proteomes" id="UP000075243"/>
    </source>
</evidence>
<dbReference type="PANTHER" id="PTHR31973">
    <property type="entry name" value="POLYPROTEIN, PUTATIVE-RELATED"/>
    <property type="match status" value="1"/>
</dbReference>
<evidence type="ECO:0000313" key="2">
    <source>
        <dbReference type="EMBL" id="KYP53674.1"/>
    </source>
</evidence>
<dbReference type="InterPro" id="IPR018289">
    <property type="entry name" value="MULE_transposase_dom"/>
</dbReference>
<accession>A0A151SFR1</accession>
<reference evidence="2" key="1">
    <citation type="journal article" date="2012" name="Nat. Biotechnol.">
        <title>Draft genome sequence of pigeonpea (Cajanus cajan), an orphan legume crop of resource-poor farmers.</title>
        <authorList>
            <person name="Varshney R.K."/>
            <person name="Chen W."/>
            <person name="Li Y."/>
            <person name="Bharti A.K."/>
            <person name="Saxena R.K."/>
            <person name="Schlueter J.A."/>
            <person name="Donoghue M.T."/>
            <person name="Azam S."/>
            <person name="Fan G."/>
            <person name="Whaley A.M."/>
            <person name="Farmer A.D."/>
            <person name="Sheridan J."/>
            <person name="Iwata A."/>
            <person name="Tuteja R."/>
            <person name="Penmetsa R.V."/>
            <person name="Wu W."/>
            <person name="Upadhyaya H.D."/>
            <person name="Yang S.P."/>
            <person name="Shah T."/>
            <person name="Saxena K.B."/>
            <person name="Michael T."/>
            <person name="McCombie W.R."/>
            <person name="Yang B."/>
            <person name="Zhang G."/>
            <person name="Yang H."/>
            <person name="Wang J."/>
            <person name="Spillane C."/>
            <person name="Cook D.R."/>
            <person name="May G.D."/>
            <person name="Xu X."/>
            <person name="Jackson S.A."/>
        </authorList>
    </citation>
    <scope>NUCLEOTIDE SEQUENCE [LARGE SCALE GENOMIC DNA]</scope>
</reference>
<dbReference type="AlphaFoldDB" id="A0A151SFR1"/>
<gene>
    <name evidence="2" type="ORF">KK1_024248</name>
</gene>
<proteinExistence type="predicted"/>
<dbReference type="Proteomes" id="UP000075243">
    <property type="component" value="Unassembled WGS sequence"/>
</dbReference>
<name>A0A151SFR1_CAJCA</name>
<organism evidence="2 3">
    <name type="scientific">Cajanus cajan</name>
    <name type="common">Pigeon pea</name>
    <name type="synonym">Cajanus indicus</name>
    <dbReference type="NCBI Taxonomy" id="3821"/>
    <lineage>
        <taxon>Eukaryota</taxon>
        <taxon>Viridiplantae</taxon>
        <taxon>Streptophyta</taxon>
        <taxon>Embryophyta</taxon>
        <taxon>Tracheophyta</taxon>
        <taxon>Spermatophyta</taxon>
        <taxon>Magnoliopsida</taxon>
        <taxon>eudicotyledons</taxon>
        <taxon>Gunneridae</taxon>
        <taxon>Pentapetalae</taxon>
        <taxon>rosids</taxon>
        <taxon>fabids</taxon>
        <taxon>Fabales</taxon>
        <taxon>Fabaceae</taxon>
        <taxon>Papilionoideae</taxon>
        <taxon>50 kb inversion clade</taxon>
        <taxon>NPAAA clade</taxon>
        <taxon>indigoferoid/millettioid clade</taxon>
        <taxon>Phaseoleae</taxon>
        <taxon>Cajanus</taxon>
    </lineage>
</organism>
<dbReference type="STRING" id="3821.A0A151SFR1"/>
<protein>
    <recommendedName>
        <fullName evidence="1">MULE transposase domain-containing protein</fullName>
    </recommendedName>
</protein>
<feature type="domain" description="MULE transposase" evidence="1">
    <location>
        <begin position="5"/>
        <end position="90"/>
    </location>
</feature>
<dbReference type="Pfam" id="PF10551">
    <property type="entry name" value="MULE"/>
    <property type="match status" value="1"/>
</dbReference>
<sequence>MDSIKFKGQLLCVIGKDANDNMFPISWEIVEIENKESWRWFLTLLIEDISGVEEMGWAFMSNQQKGLVVMFKEIMPNAHHRFCVRHMNNNFKNVGFKRNMYKDLIWNVVKAYRKIEHDYYMNEINKIDVSVTS</sequence>
<dbReference type="PANTHER" id="PTHR31973:SF187">
    <property type="entry name" value="MUTATOR TRANSPOSASE MUDRA PROTEIN"/>
    <property type="match status" value="1"/>
</dbReference>